<accession>A0A974XYX3</accession>
<organism evidence="3 4">
    <name type="scientific">Agrilutibacter solisilvae</name>
    <dbReference type="NCBI Taxonomy" id="2763317"/>
    <lineage>
        <taxon>Bacteria</taxon>
        <taxon>Pseudomonadati</taxon>
        <taxon>Pseudomonadota</taxon>
        <taxon>Gammaproteobacteria</taxon>
        <taxon>Lysobacterales</taxon>
        <taxon>Lysobacteraceae</taxon>
        <taxon>Agrilutibacter</taxon>
    </lineage>
</organism>
<feature type="transmembrane region" description="Helical" evidence="1">
    <location>
        <begin position="16"/>
        <end position="35"/>
    </location>
</feature>
<dbReference type="EMBL" id="CP071518">
    <property type="protein sequence ID" value="QSX78326.1"/>
    <property type="molecule type" value="Genomic_DNA"/>
</dbReference>
<sequence>MQVPTAPRYLPLPHRLGWVLALLALVTTVYLGSNYFPMAAPRALPRTAVDLALGWRAWTIWPYWLLLVLAPVFIVSISDRRILLATLRAYAASMALNAAIWMIWPTHAVRQTLPSDLDPATDAAWRLLYFLDGSNNCFPSGHITAPIVAVAGFCAQHPRARRWAWPAVVVLFPSVVSTGQHYTWDVLGGAATALLALAWVRDQLHAPA</sequence>
<dbReference type="Pfam" id="PF14378">
    <property type="entry name" value="PAP2_3"/>
    <property type="match status" value="1"/>
</dbReference>
<dbReference type="GO" id="GO:0016020">
    <property type="term" value="C:membrane"/>
    <property type="evidence" value="ECO:0007669"/>
    <property type="project" value="UniProtKB-SubCell"/>
</dbReference>
<feature type="transmembrane region" description="Helical" evidence="1">
    <location>
        <begin position="82"/>
        <end position="104"/>
    </location>
</feature>
<name>A0A974XYX3_9GAMM</name>
<feature type="domain" description="Inositolphosphotransferase Aur1/Ipt1" evidence="2">
    <location>
        <begin position="66"/>
        <end position="198"/>
    </location>
</feature>
<evidence type="ECO:0000259" key="2">
    <source>
        <dbReference type="Pfam" id="PF14378"/>
    </source>
</evidence>
<dbReference type="KEGG" id="lsf:I8J32_017015"/>
<keyword evidence="1" id="KW-0472">Membrane</keyword>
<dbReference type="Proteomes" id="UP000639274">
    <property type="component" value="Chromosome"/>
</dbReference>
<evidence type="ECO:0000313" key="4">
    <source>
        <dbReference type="Proteomes" id="UP000639274"/>
    </source>
</evidence>
<gene>
    <name evidence="3" type="ORF">I8J32_017015</name>
</gene>
<protein>
    <submittedName>
        <fullName evidence="3">Phosphatase PAP2 family protein</fullName>
    </submittedName>
</protein>
<keyword evidence="4" id="KW-1185">Reference proteome</keyword>
<dbReference type="InterPro" id="IPR036938">
    <property type="entry name" value="PAP2/HPO_sf"/>
</dbReference>
<dbReference type="RefSeq" id="WP_200613883.1">
    <property type="nucleotide sequence ID" value="NZ_CP071518.1"/>
</dbReference>
<dbReference type="AlphaFoldDB" id="A0A974XYX3"/>
<keyword evidence="1" id="KW-1133">Transmembrane helix</keyword>
<proteinExistence type="predicted"/>
<dbReference type="SUPFAM" id="SSF48317">
    <property type="entry name" value="Acid phosphatase/Vanadium-dependent haloperoxidase"/>
    <property type="match status" value="1"/>
</dbReference>
<keyword evidence="1" id="KW-0812">Transmembrane</keyword>
<feature type="transmembrane region" description="Helical" evidence="1">
    <location>
        <begin position="55"/>
        <end position="75"/>
    </location>
</feature>
<dbReference type="InterPro" id="IPR026841">
    <property type="entry name" value="Aur1/Ipt1"/>
</dbReference>
<reference evidence="3 4" key="1">
    <citation type="submission" date="2021-03" db="EMBL/GenBank/DDBJ databases">
        <title>Lysobacter sp. nov. isolated from soil of gangwondo yeongwol, south Korea.</title>
        <authorList>
            <person name="Kim K.R."/>
            <person name="Kim K.H."/>
            <person name="Jeon C.O."/>
        </authorList>
    </citation>
    <scope>NUCLEOTIDE SEQUENCE [LARGE SCALE GENOMIC DNA]</scope>
    <source>
        <strain evidence="3 4">R19</strain>
    </source>
</reference>
<evidence type="ECO:0000256" key="1">
    <source>
        <dbReference type="SAM" id="Phobius"/>
    </source>
</evidence>
<evidence type="ECO:0000313" key="3">
    <source>
        <dbReference type="EMBL" id="QSX78326.1"/>
    </source>
</evidence>